<dbReference type="Proteomes" id="UP001238179">
    <property type="component" value="Chromosome"/>
</dbReference>
<dbReference type="NCBIfam" id="NF001399">
    <property type="entry name" value="PRK00283.1"/>
    <property type="match status" value="1"/>
</dbReference>
<dbReference type="AlphaFoldDB" id="A0AA48H8P3"/>
<dbReference type="Pfam" id="PF00589">
    <property type="entry name" value="Phage_integrase"/>
    <property type="match status" value="1"/>
</dbReference>
<comment type="subunit">
    <text evidence="9">Forms a cyclic heterotetrameric complex composed of two molecules of XerC and two molecules of XerD.</text>
</comment>
<proteinExistence type="inferred from homology"/>
<dbReference type="PANTHER" id="PTHR30349">
    <property type="entry name" value="PHAGE INTEGRASE-RELATED"/>
    <property type="match status" value="1"/>
</dbReference>
<dbReference type="InterPro" id="IPR013762">
    <property type="entry name" value="Integrase-like_cat_sf"/>
</dbReference>
<dbReference type="InterPro" id="IPR050090">
    <property type="entry name" value="Tyrosine_recombinase_XerCD"/>
</dbReference>
<dbReference type="CDD" id="cd00798">
    <property type="entry name" value="INT_XerDC_C"/>
    <property type="match status" value="1"/>
</dbReference>
<evidence type="ECO:0000256" key="5">
    <source>
        <dbReference type="ARBA" id="ARBA00022908"/>
    </source>
</evidence>
<evidence type="ECO:0000313" key="13">
    <source>
        <dbReference type="Proteomes" id="UP001238179"/>
    </source>
</evidence>
<feature type="active site" evidence="9">
    <location>
        <position position="271"/>
    </location>
</feature>
<dbReference type="Pfam" id="PF02899">
    <property type="entry name" value="Phage_int_SAM_1"/>
    <property type="match status" value="1"/>
</dbReference>
<keyword evidence="2 9" id="KW-0963">Cytoplasm</keyword>
<dbReference type="EMBL" id="AP027080">
    <property type="protein sequence ID" value="BDU73833.1"/>
    <property type="molecule type" value="Genomic_DNA"/>
</dbReference>
<dbReference type="PROSITE" id="PS51900">
    <property type="entry name" value="CB"/>
    <property type="match status" value="1"/>
</dbReference>
<evidence type="ECO:0000256" key="3">
    <source>
        <dbReference type="ARBA" id="ARBA00022618"/>
    </source>
</evidence>
<dbReference type="GO" id="GO:0009037">
    <property type="term" value="F:tyrosine-based site-specific recombinase activity"/>
    <property type="evidence" value="ECO:0007669"/>
    <property type="project" value="UniProtKB-UniRule"/>
</dbReference>
<feature type="active site" evidence="9">
    <location>
        <position position="175"/>
    </location>
</feature>
<feature type="active site" description="O-(3'-phospho-DNA)-tyrosine intermediate" evidence="9">
    <location>
        <position position="303"/>
    </location>
</feature>
<protein>
    <recommendedName>
        <fullName evidence="9">Tyrosine recombinase XerC</fullName>
    </recommendedName>
</protein>
<dbReference type="GO" id="GO:0051301">
    <property type="term" value="P:cell division"/>
    <property type="evidence" value="ECO:0007669"/>
    <property type="project" value="UniProtKB-KW"/>
</dbReference>
<feature type="domain" description="Core-binding (CB)" evidence="11">
    <location>
        <begin position="29"/>
        <end position="114"/>
    </location>
</feature>
<organism evidence="12 13">
    <name type="scientific">Mesoterricola silvestris</name>
    <dbReference type="NCBI Taxonomy" id="2927979"/>
    <lineage>
        <taxon>Bacteria</taxon>
        <taxon>Pseudomonadati</taxon>
        <taxon>Acidobacteriota</taxon>
        <taxon>Holophagae</taxon>
        <taxon>Holophagales</taxon>
        <taxon>Holophagaceae</taxon>
        <taxon>Mesoterricola</taxon>
    </lineage>
</organism>
<evidence type="ECO:0000313" key="12">
    <source>
        <dbReference type="EMBL" id="BDU73833.1"/>
    </source>
</evidence>
<dbReference type="InterPro" id="IPR010998">
    <property type="entry name" value="Integrase_recombinase_N"/>
</dbReference>
<evidence type="ECO:0000256" key="1">
    <source>
        <dbReference type="ARBA" id="ARBA00004496"/>
    </source>
</evidence>
<sequence>MAFPECQAARLDGMPRPVQNPAPERGWPLGWSTSLREFEVFLAVERGLSRHTVSGYLSDLQHLAFWATGAGLPPSDLDRDRVTAFLVTQQGTGKAARSIARLSSALRQFLGFMRMEGEGAAGPESVVRPPRPPRILPRTLTETQVEALLGAPDLHTALGVRDRAWIELLYASGLRVSELAGLSALTVFLDEGFLKVMGKGRKERLIPFGQSAEHWVRQWLALRPSLKPQDDTLFVGRRGEALTRQQFWRLLKAYAVRADIRPEAVSPHVLRHAFATHLLDHGADLRAVQSMLGHADISTTQIYTHVHQARLRALYDRMHPRS</sequence>
<dbReference type="HAMAP" id="MF_01808">
    <property type="entry name" value="Recomb_XerC_XerD"/>
    <property type="match status" value="1"/>
</dbReference>
<dbReference type="KEGG" id="msil:METEAL_30070"/>
<keyword evidence="5 9" id="KW-0229">DNA integration</keyword>
<dbReference type="InterPro" id="IPR023009">
    <property type="entry name" value="Tyrosine_recombinase_XerC/XerD"/>
</dbReference>
<evidence type="ECO:0000259" key="10">
    <source>
        <dbReference type="PROSITE" id="PS51898"/>
    </source>
</evidence>
<dbReference type="PROSITE" id="PS51898">
    <property type="entry name" value="TYR_RECOMBINASE"/>
    <property type="match status" value="1"/>
</dbReference>
<dbReference type="GO" id="GO:0003677">
    <property type="term" value="F:DNA binding"/>
    <property type="evidence" value="ECO:0007669"/>
    <property type="project" value="UniProtKB-UniRule"/>
</dbReference>
<keyword evidence="8 9" id="KW-0131">Cell cycle</keyword>
<dbReference type="PANTHER" id="PTHR30349:SF90">
    <property type="entry name" value="TYROSINE RECOMBINASE XERD"/>
    <property type="match status" value="1"/>
</dbReference>
<dbReference type="InterPro" id="IPR044068">
    <property type="entry name" value="CB"/>
</dbReference>
<evidence type="ECO:0000256" key="8">
    <source>
        <dbReference type="ARBA" id="ARBA00023306"/>
    </source>
</evidence>
<evidence type="ECO:0000259" key="11">
    <source>
        <dbReference type="PROSITE" id="PS51900"/>
    </source>
</evidence>
<feature type="domain" description="Tyr recombinase" evidence="10">
    <location>
        <begin position="135"/>
        <end position="316"/>
    </location>
</feature>
<evidence type="ECO:0000256" key="6">
    <source>
        <dbReference type="ARBA" id="ARBA00023125"/>
    </source>
</evidence>
<accession>A0AA48H8P3</accession>
<keyword evidence="7 9" id="KW-0233">DNA recombination</keyword>
<dbReference type="GO" id="GO:0006313">
    <property type="term" value="P:DNA transposition"/>
    <property type="evidence" value="ECO:0007669"/>
    <property type="project" value="UniProtKB-UniRule"/>
</dbReference>
<feature type="active site" evidence="9">
    <location>
        <position position="294"/>
    </location>
</feature>
<feature type="active site" evidence="9">
    <location>
        <position position="199"/>
    </location>
</feature>
<dbReference type="InterPro" id="IPR002104">
    <property type="entry name" value="Integrase_catalytic"/>
</dbReference>
<gene>
    <name evidence="12" type="primary">xerD_1</name>
    <name evidence="9" type="synonym">xerC</name>
    <name evidence="12" type="ORF">METEAL_30070</name>
</gene>
<name>A0AA48H8P3_9BACT</name>
<dbReference type="Gene3D" id="1.10.443.10">
    <property type="entry name" value="Intergrase catalytic core"/>
    <property type="match status" value="1"/>
</dbReference>
<reference evidence="13" key="1">
    <citation type="journal article" date="2023" name="Int. J. Syst. Evol. Microbiol.">
        <title>Mesoterricola silvestris gen. nov., sp. nov., Mesoterricola sediminis sp. nov., Geothrix oryzae sp. nov., Geothrix edaphica sp. nov., Geothrix rubra sp. nov., and Geothrix limicola sp. nov., six novel members of Acidobacteriota isolated from soils.</title>
        <authorList>
            <person name="Itoh H."/>
            <person name="Sugisawa Y."/>
            <person name="Mise K."/>
            <person name="Xu Z."/>
            <person name="Kuniyasu M."/>
            <person name="Ushijima N."/>
            <person name="Kawano K."/>
            <person name="Kobayashi E."/>
            <person name="Shiratori Y."/>
            <person name="Masuda Y."/>
            <person name="Senoo K."/>
        </authorList>
    </citation>
    <scope>NUCLEOTIDE SEQUENCE [LARGE SCALE GENOMIC DNA]</scope>
    <source>
        <strain evidence="13">W79</strain>
    </source>
</reference>
<comment type="subcellular location">
    <subcellularLocation>
        <location evidence="1 9">Cytoplasm</location>
    </subcellularLocation>
</comment>
<dbReference type="SUPFAM" id="SSF56349">
    <property type="entry name" value="DNA breaking-rejoining enzymes"/>
    <property type="match status" value="1"/>
</dbReference>
<dbReference type="SUPFAM" id="SSF47823">
    <property type="entry name" value="lambda integrase-like, N-terminal domain"/>
    <property type="match status" value="1"/>
</dbReference>
<evidence type="ECO:0000256" key="9">
    <source>
        <dbReference type="HAMAP-Rule" id="MF_01808"/>
    </source>
</evidence>
<dbReference type="GO" id="GO:0007059">
    <property type="term" value="P:chromosome segregation"/>
    <property type="evidence" value="ECO:0007669"/>
    <property type="project" value="UniProtKB-UniRule"/>
</dbReference>
<comment type="function">
    <text evidence="9">Site-specific tyrosine recombinase, which acts by catalyzing the cutting and rejoining of the recombining DNA molecules. The XerC-XerD complex is essential to convert dimers of the bacterial chromosome into monomers to permit their segregation at cell division. It also contributes to the segregational stability of plasmids.</text>
</comment>
<evidence type="ECO:0000256" key="7">
    <source>
        <dbReference type="ARBA" id="ARBA00023172"/>
    </source>
</evidence>
<keyword evidence="6 9" id="KW-0238">DNA-binding</keyword>
<keyword evidence="3 9" id="KW-0132">Cell division</keyword>
<comment type="similarity">
    <text evidence="9">Belongs to the 'phage' integrase family. XerC subfamily.</text>
</comment>
<evidence type="ECO:0000256" key="4">
    <source>
        <dbReference type="ARBA" id="ARBA00022829"/>
    </source>
</evidence>
<evidence type="ECO:0000256" key="2">
    <source>
        <dbReference type="ARBA" id="ARBA00022490"/>
    </source>
</evidence>
<dbReference type="InterPro" id="IPR011010">
    <property type="entry name" value="DNA_brk_join_enz"/>
</dbReference>
<feature type="active site" evidence="9">
    <location>
        <position position="268"/>
    </location>
</feature>
<dbReference type="InterPro" id="IPR004107">
    <property type="entry name" value="Integrase_SAM-like_N"/>
</dbReference>
<keyword evidence="4 9" id="KW-0159">Chromosome partition</keyword>
<dbReference type="Gene3D" id="1.10.150.130">
    <property type="match status" value="1"/>
</dbReference>
<keyword evidence="13" id="KW-1185">Reference proteome</keyword>
<dbReference type="GO" id="GO:0005737">
    <property type="term" value="C:cytoplasm"/>
    <property type="evidence" value="ECO:0007669"/>
    <property type="project" value="UniProtKB-SubCell"/>
</dbReference>